<dbReference type="PANTHER" id="PTHR37984">
    <property type="entry name" value="PROTEIN CBG26694"/>
    <property type="match status" value="1"/>
</dbReference>
<dbReference type="InterPro" id="IPR016197">
    <property type="entry name" value="Chromo-like_dom_sf"/>
</dbReference>
<proteinExistence type="predicted"/>
<evidence type="ECO:0000313" key="4">
    <source>
        <dbReference type="RefSeq" id="XP_021802437.1"/>
    </source>
</evidence>
<evidence type="ECO:0000259" key="2">
    <source>
        <dbReference type="PROSITE" id="PS50013"/>
    </source>
</evidence>
<dbReference type="GO" id="GO:0003676">
    <property type="term" value="F:nucleic acid binding"/>
    <property type="evidence" value="ECO:0007669"/>
    <property type="project" value="InterPro"/>
</dbReference>
<dbReference type="Pfam" id="PF00385">
    <property type="entry name" value="Chromo"/>
    <property type="match status" value="1"/>
</dbReference>
<dbReference type="Gene3D" id="2.40.50.40">
    <property type="match status" value="1"/>
</dbReference>
<dbReference type="AlphaFoldDB" id="A0A6P5RI28"/>
<dbReference type="SUPFAM" id="SSF53098">
    <property type="entry name" value="Ribonuclease H-like"/>
    <property type="match status" value="1"/>
</dbReference>
<gene>
    <name evidence="4" type="primary">LOC110746516</name>
</gene>
<dbReference type="Proteomes" id="UP000515124">
    <property type="component" value="Unplaced"/>
</dbReference>
<dbReference type="SMART" id="SM00298">
    <property type="entry name" value="CHROMO"/>
    <property type="match status" value="1"/>
</dbReference>
<dbReference type="GeneID" id="110746516"/>
<dbReference type="PROSITE" id="PS50013">
    <property type="entry name" value="CHROMO_2"/>
    <property type="match status" value="1"/>
</dbReference>
<keyword evidence="1" id="KW-0175">Coiled coil</keyword>
<dbReference type="InterPro" id="IPR050951">
    <property type="entry name" value="Retrovirus_Pol_polyprotein"/>
</dbReference>
<dbReference type="Gene3D" id="3.30.420.10">
    <property type="entry name" value="Ribonuclease H-like superfamily/Ribonuclease H"/>
    <property type="match status" value="1"/>
</dbReference>
<dbReference type="SUPFAM" id="SSF54160">
    <property type="entry name" value="Chromo domain-like"/>
    <property type="match status" value="1"/>
</dbReference>
<accession>A0A6P5RI28</accession>
<dbReference type="InterPro" id="IPR023780">
    <property type="entry name" value="Chromo_domain"/>
</dbReference>
<dbReference type="InterPro" id="IPR000953">
    <property type="entry name" value="Chromo/chromo_shadow_dom"/>
</dbReference>
<dbReference type="InterPro" id="IPR036397">
    <property type="entry name" value="RNaseH_sf"/>
</dbReference>
<dbReference type="PANTHER" id="PTHR37984:SF5">
    <property type="entry name" value="PROTEIN NYNRIN-LIKE"/>
    <property type="match status" value="1"/>
</dbReference>
<feature type="coiled-coil region" evidence="1">
    <location>
        <begin position="150"/>
        <end position="177"/>
    </location>
</feature>
<dbReference type="InterPro" id="IPR012337">
    <property type="entry name" value="RNaseH-like_sf"/>
</dbReference>
<keyword evidence="3" id="KW-1185">Reference proteome</keyword>
<protein>
    <submittedName>
        <fullName evidence="4">Uncharacterized protein LOC110746516</fullName>
    </submittedName>
</protein>
<dbReference type="KEGG" id="pavi:110746516"/>
<name>A0A6P5RI28_PRUAV</name>
<dbReference type="RefSeq" id="XP_021802437.1">
    <property type="nucleotide sequence ID" value="XM_021946745.1"/>
</dbReference>
<reference evidence="4" key="1">
    <citation type="submission" date="2025-08" db="UniProtKB">
        <authorList>
            <consortium name="RefSeq"/>
        </authorList>
    </citation>
    <scope>IDENTIFICATION</scope>
</reference>
<evidence type="ECO:0000313" key="3">
    <source>
        <dbReference type="Proteomes" id="UP000515124"/>
    </source>
</evidence>
<organism evidence="3 4">
    <name type="scientific">Prunus avium</name>
    <name type="common">Cherry</name>
    <name type="synonym">Cerasus avium</name>
    <dbReference type="NCBI Taxonomy" id="42229"/>
    <lineage>
        <taxon>Eukaryota</taxon>
        <taxon>Viridiplantae</taxon>
        <taxon>Streptophyta</taxon>
        <taxon>Embryophyta</taxon>
        <taxon>Tracheophyta</taxon>
        <taxon>Spermatophyta</taxon>
        <taxon>Magnoliopsida</taxon>
        <taxon>eudicotyledons</taxon>
        <taxon>Gunneridae</taxon>
        <taxon>Pentapetalae</taxon>
        <taxon>rosids</taxon>
        <taxon>fabids</taxon>
        <taxon>Rosales</taxon>
        <taxon>Rosaceae</taxon>
        <taxon>Amygdaloideae</taxon>
        <taxon>Amygdaleae</taxon>
        <taxon>Prunus</taxon>
    </lineage>
</organism>
<feature type="domain" description="Chromo" evidence="2">
    <location>
        <begin position="242"/>
        <end position="306"/>
    </location>
</feature>
<evidence type="ECO:0000256" key="1">
    <source>
        <dbReference type="SAM" id="Coils"/>
    </source>
</evidence>
<sequence length="311" mass="35687">MREDVDSFVRTCLVCHQDKTLQKQLGGLLEPLLVPTRPWESLSMDFIVSLSKSEGCGSILVVVDRFTKYATFIPTPADCNVKEAARLFLKHVVKYWGTPRVLSVTVTLASLRLESTGSSPFELVTRQQLMTPNTVGSGYTGSSPATYKTAKDWQVTNELARAQLEKATRKMKKWADKHRRDVMFQPGDTVFVKLNPSQHKSTRKIHPVFHVSNLKPYHPDLEEPSRGESQQALPLMVTSFDREVECIMDKREVQSKGVPRYFEYFVKWKGLPESEGNWEKEESLWQYKDKIEAFEQEGTTSVTRTSRHRIR</sequence>